<dbReference type="InterPro" id="IPR028098">
    <property type="entry name" value="Glyco_trans_4-like_N"/>
</dbReference>
<dbReference type="Gene3D" id="3.40.50.2000">
    <property type="entry name" value="Glycogen Phosphorylase B"/>
    <property type="match status" value="2"/>
</dbReference>
<sequence length="377" mass="41858">MISDDWWPETGGGPVHVRELSCSLAEHHGCEVDIFTRSLKKDGERYDEVEEYMSGDVTVYRLPPCTEYWNPAGRISSLVTPIPRLLSNSYDIIHGHTFLPAVPTKIAGGLSSTPTVFTVHGTALTTGVGRDSSVFSGIKRHIEKQFILEFNYDSVISVNEKHVDLLDEYHSSVTTIPNGVDYDRFSVSADRTIDVLYLGRLTERKRISKLIEAFSEVNKVLPDANLCIGGEGPKRTELESEVETLGLENSVTFRGRVPDEELPQLYGSAKVFVLPSAWEGHPLTLLEAWSAGTPVVAPSVEGIEEFVDHGTNGVLTSSVGKEELSAAILMLLKNPDLSHRLGDQGRDLVKNEYTWKIVSDRTYNAYQRISEEKTYSI</sequence>
<dbReference type="RefSeq" id="WP_310929224.1">
    <property type="nucleotide sequence ID" value="NZ_JAMQOQ010000003.1"/>
</dbReference>
<name>A0ABU2G546_9EURY</name>
<dbReference type="PANTHER" id="PTHR45947:SF14">
    <property type="entry name" value="SLL1723 PROTEIN"/>
    <property type="match status" value="1"/>
</dbReference>
<dbReference type="InterPro" id="IPR001296">
    <property type="entry name" value="Glyco_trans_1"/>
</dbReference>
<dbReference type="Pfam" id="PF13439">
    <property type="entry name" value="Glyco_transf_4"/>
    <property type="match status" value="1"/>
</dbReference>
<reference evidence="3 4" key="1">
    <citation type="submission" date="2022-06" db="EMBL/GenBank/DDBJ databases">
        <title>Halogeometricum sp. a new haloarchaeum isolate from saline soil.</title>
        <authorList>
            <person name="Strakova D."/>
            <person name="Galisteo C."/>
            <person name="Sanchez-Porro C."/>
            <person name="Ventosa A."/>
        </authorList>
    </citation>
    <scope>NUCLEOTIDE SEQUENCE [LARGE SCALE GENOMIC DNA]</scope>
    <source>
        <strain evidence="4">S3BR25-2</strain>
    </source>
</reference>
<comment type="caution">
    <text evidence="3">The sequence shown here is derived from an EMBL/GenBank/DDBJ whole genome shotgun (WGS) entry which is preliminary data.</text>
</comment>
<feature type="domain" description="Glycosyltransferase subfamily 4-like N-terminal" evidence="2">
    <location>
        <begin position="11"/>
        <end position="184"/>
    </location>
</feature>
<protein>
    <submittedName>
        <fullName evidence="3">Glycosyltransferase family 4 protein</fullName>
    </submittedName>
</protein>
<evidence type="ECO:0000259" key="1">
    <source>
        <dbReference type="Pfam" id="PF00534"/>
    </source>
</evidence>
<evidence type="ECO:0000313" key="4">
    <source>
        <dbReference type="Proteomes" id="UP001254813"/>
    </source>
</evidence>
<dbReference type="InterPro" id="IPR050194">
    <property type="entry name" value="Glycosyltransferase_grp1"/>
</dbReference>
<keyword evidence="4" id="KW-1185">Reference proteome</keyword>
<organism evidence="3 4">
    <name type="scientific">Halogeometricum luteum</name>
    <dbReference type="NCBI Taxonomy" id="2950537"/>
    <lineage>
        <taxon>Archaea</taxon>
        <taxon>Methanobacteriati</taxon>
        <taxon>Methanobacteriota</taxon>
        <taxon>Stenosarchaea group</taxon>
        <taxon>Halobacteria</taxon>
        <taxon>Halobacteriales</taxon>
        <taxon>Haloferacaceae</taxon>
        <taxon>Halogeometricum</taxon>
    </lineage>
</organism>
<dbReference type="SUPFAM" id="SSF53756">
    <property type="entry name" value="UDP-Glycosyltransferase/glycogen phosphorylase"/>
    <property type="match status" value="1"/>
</dbReference>
<gene>
    <name evidence="3" type="ORF">NDI79_14305</name>
</gene>
<feature type="domain" description="Glycosyl transferase family 1" evidence="1">
    <location>
        <begin position="188"/>
        <end position="346"/>
    </location>
</feature>
<evidence type="ECO:0000313" key="3">
    <source>
        <dbReference type="EMBL" id="MDS0295344.1"/>
    </source>
</evidence>
<dbReference type="Proteomes" id="UP001254813">
    <property type="component" value="Unassembled WGS sequence"/>
</dbReference>
<dbReference type="PANTHER" id="PTHR45947">
    <property type="entry name" value="SULFOQUINOVOSYL TRANSFERASE SQD2"/>
    <property type="match status" value="1"/>
</dbReference>
<accession>A0ABU2G546</accession>
<dbReference type="EMBL" id="JAMQOQ010000003">
    <property type="protein sequence ID" value="MDS0295344.1"/>
    <property type="molecule type" value="Genomic_DNA"/>
</dbReference>
<dbReference type="Pfam" id="PF00534">
    <property type="entry name" value="Glycos_transf_1"/>
    <property type="match status" value="1"/>
</dbReference>
<dbReference type="CDD" id="cd03801">
    <property type="entry name" value="GT4_PimA-like"/>
    <property type="match status" value="1"/>
</dbReference>
<proteinExistence type="predicted"/>
<evidence type="ECO:0000259" key="2">
    <source>
        <dbReference type="Pfam" id="PF13439"/>
    </source>
</evidence>